<gene>
    <name evidence="4" type="ORF">PTTW11_08525</name>
</gene>
<proteinExistence type="predicted"/>
<evidence type="ECO:0000256" key="1">
    <source>
        <dbReference type="ARBA" id="ARBA00022723"/>
    </source>
</evidence>
<dbReference type="PANTHER" id="PTHR47655:SF2">
    <property type="entry name" value="QUINIC ACID UTILIZATION ACTIVATOR"/>
    <property type="match status" value="1"/>
</dbReference>
<reference evidence="4" key="1">
    <citation type="submission" date="2021-02" db="EMBL/GenBank/DDBJ databases">
        <authorList>
            <person name="Syme A R."/>
            <person name="Syme A R."/>
            <person name="Moolhuijzen P."/>
        </authorList>
    </citation>
    <scope>NUCLEOTIDE SEQUENCE</scope>
    <source>
        <strain evidence="4">W1-1</strain>
    </source>
</reference>
<dbReference type="SMART" id="SM00066">
    <property type="entry name" value="GAL4"/>
    <property type="match status" value="1"/>
</dbReference>
<dbReference type="PROSITE" id="PS00463">
    <property type="entry name" value="ZN2_CY6_FUNGAL_1"/>
    <property type="match status" value="1"/>
</dbReference>
<name>A0A6S6WA01_9PLEO</name>
<keyword evidence="1" id="KW-0479">Metal-binding</keyword>
<dbReference type="GO" id="GO:0003677">
    <property type="term" value="F:DNA binding"/>
    <property type="evidence" value="ECO:0007669"/>
    <property type="project" value="InterPro"/>
</dbReference>
<dbReference type="EMBL" id="HG992984">
    <property type="protein sequence ID" value="CAE7199758.1"/>
    <property type="molecule type" value="Genomic_DNA"/>
</dbReference>
<dbReference type="Gene3D" id="4.10.240.10">
    <property type="entry name" value="Zn(2)-C6 fungal-type DNA-binding domain"/>
    <property type="match status" value="1"/>
</dbReference>
<dbReference type="Pfam" id="PF00172">
    <property type="entry name" value="Zn_clus"/>
    <property type="match status" value="1"/>
</dbReference>
<dbReference type="GO" id="GO:0000981">
    <property type="term" value="F:DNA-binding transcription factor activity, RNA polymerase II-specific"/>
    <property type="evidence" value="ECO:0007669"/>
    <property type="project" value="InterPro"/>
</dbReference>
<dbReference type="InterPro" id="IPR001138">
    <property type="entry name" value="Zn2Cys6_DnaBD"/>
</dbReference>
<dbReference type="GO" id="GO:0006351">
    <property type="term" value="P:DNA-templated transcription"/>
    <property type="evidence" value="ECO:0007669"/>
    <property type="project" value="InterPro"/>
</dbReference>
<feature type="region of interest" description="Disordered" evidence="3">
    <location>
        <begin position="707"/>
        <end position="731"/>
    </location>
</feature>
<protein>
    <submittedName>
        <fullName evidence="4">Zn clus multi-domain protein</fullName>
    </submittedName>
</protein>
<evidence type="ECO:0000313" key="5">
    <source>
        <dbReference type="Proteomes" id="UP000472372"/>
    </source>
</evidence>
<feature type="region of interest" description="Disordered" evidence="3">
    <location>
        <begin position="132"/>
        <end position="154"/>
    </location>
</feature>
<dbReference type="AlphaFoldDB" id="A0A6S6WA01"/>
<evidence type="ECO:0000313" key="4">
    <source>
        <dbReference type="EMBL" id="CAE7199758.1"/>
    </source>
</evidence>
<dbReference type="Pfam" id="PF04082">
    <property type="entry name" value="Fungal_trans"/>
    <property type="match status" value="1"/>
</dbReference>
<feature type="region of interest" description="Disordered" evidence="3">
    <location>
        <begin position="569"/>
        <end position="590"/>
    </location>
</feature>
<dbReference type="PANTHER" id="PTHR47655">
    <property type="entry name" value="QUINIC ACID UTILIZATION ACTIVATOR"/>
    <property type="match status" value="1"/>
</dbReference>
<dbReference type="CDD" id="cd12148">
    <property type="entry name" value="fungal_TF_MHR"/>
    <property type="match status" value="1"/>
</dbReference>
<sequence>MPSQNQEKRRLASQDGPVKRFRVSRACDQCRTAREKCDANQPTCMPCVENKRTCTYTSTPKKRGLQPGYIRCLEMTLAYIFQQNSEMEVLACNQLAQNNTMLLARGTKESNRLHKSWNKSRFCNEVTKALSGEQIGTGNDRPPSSDEDSEVDTEDASLLRMTADTQSYPSTSWNSSTGFMPNIMAPPSLPDLYAQETTRPPKLTPLPSECWKIIETYFTYTQCWLPVADKLEVLKLSYSYPEQGLALSCDMSSSGSHAEMWSIFAIGATQDDYNFLDEHRRNVSPEELYNTARLLIPNELGKFELDHVKALLNLSVFNIGKGLFGAAWQLVGAALRIFLTLTEPSEVVVPRRKNVLSSCFVLDSLLSLHLKRRPYLKRADLAWIGKIEDDGMEEWQPWGGQFSLGASRQSNLPTLALSSFNASLELIDILESTTQRQTAPNFLHEMISRLEMWKSSLPQKLDHVRKDVAATPLTPPALLLRLTYLVTAFALVPSQAWLEQTLDVLGTLERLGTSRASPIIACLLQQVKRSSEGLTLDQITHARMCRSLVAFDQTSKISQDAINNLQTTPHSIEDASPSTSGITQTSPQSYVSQIGGSFPERFHQQAVTSALLDNMLPDVRATAQVQQPPPLSQNLFDHAISGTFLDPNDPYHTLVSGDLGSFLDDFASEHGAKKLQNQPQFMENLGFSSNVSMADLLAADPSRFMPTSSQVGMNNSEDSPQFPLNSFYEAG</sequence>
<evidence type="ECO:0000256" key="2">
    <source>
        <dbReference type="ARBA" id="ARBA00023242"/>
    </source>
</evidence>
<dbReference type="SUPFAM" id="SSF57701">
    <property type="entry name" value="Zn2/Cys6 DNA-binding domain"/>
    <property type="match status" value="1"/>
</dbReference>
<dbReference type="InterPro" id="IPR052783">
    <property type="entry name" value="Metabolic/Drug-Res_Regulator"/>
</dbReference>
<dbReference type="GO" id="GO:0008270">
    <property type="term" value="F:zinc ion binding"/>
    <property type="evidence" value="ECO:0007669"/>
    <property type="project" value="InterPro"/>
</dbReference>
<accession>A0A6S6WA01</accession>
<dbReference type="InterPro" id="IPR007219">
    <property type="entry name" value="XnlR_reg_dom"/>
</dbReference>
<keyword evidence="2" id="KW-0539">Nucleus</keyword>
<dbReference type="Proteomes" id="UP000472372">
    <property type="component" value="Chromosome 8"/>
</dbReference>
<evidence type="ECO:0000256" key="3">
    <source>
        <dbReference type="SAM" id="MobiDB-lite"/>
    </source>
</evidence>
<dbReference type="CDD" id="cd00067">
    <property type="entry name" value="GAL4"/>
    <property type="match status" value="1"/>
</dbReference>
<feature type="compositionally biased region" description="Acidic residues" evidence="3">
    <location>
        <begin position="145"/>
        <end position="154"/>
    </location>
</feature>
<feature type="compositionally biased region" description="Polar residues" evidence="3">
    <location>
        <begin position="707"/>
        <end position="724"/>
    </location>
</feature>
<dbReference type="GO" id="GO:0045944">
    <property type="term" value="P:positive regulation of transcription by RNA polymerase II"/>
    <property type="evidence" value="ECO:0007669"/>
    <property type="project" value="TreeGrafter"/>
</dbReference>
<organism evidence="4 5">
    <name type="scientific">Pyrenophora teres f. teres</name>
    <dbReference type="NCBI Taxonomy" id="97479"/>
    <lineage>
        <taxon>Eukaryota</taxon>
        <taxon>Fungi</taxon>
        <taxon>Dikarya</taxon>
        <taxon>Ascomycota</taxon>
        <taxon>Pezizomycotina</taxon>
        <taxon>Dothideomycetes</taxon>
        <taxon>Pleosporomycetidae</taxon>
        <taxon>Pleosporales</taxon>
        <taxon>Pleosporineae</taxon>
        <taxon>Pleosporaceae</taxon>
        <taxon>Pyrenophora</taxon>
    </lineage>
</organism>
<dbReference type="PROSITE" id="PS50048">
    <property type="entry name" value="ZN2_CY6_FUNGAL_2"/>
    <property type="match status" value="1"/>
</dbReference>
<dbReference type="InterPro" id="IPR036864">
    <property type="entry name" value="Zn2-C6_fun-type_DNA-bd_sf"/>
</dbReference>